<organism evidence="8 9">
    <name type="scientific">Desulfotomaculum copahuensis</name>
    <dbReference type="NCBI Taxonomy" id="1838280"/>
    <lineage>
        <taxon>Bacteria</taxon>
        <taxon>Bacillati</taxon>
        <taxon>Bacillota</taxon>
        <taxon>Clostridia</taxon>
        <taxon>Eubacteriales</taxon>
        <taxon>Desulfotomaculaceae</taxon>
        <taxon>Desulfotomaculum</taxon>
    </lineage>
</organism>
<dbReference type="RefSeq" id="WP_066671973.1">
    <property type="nucleotide sequence ID" value="NZ_LYVF01000204.1"/>
</dbReference>
<evidence type="ECO:0000256" key="3">
    <source>
        <dbReference type="ARBA" id="ARBA00022448"/>
    </source>
</evidence>
<keyword evidence="9" id="KW-1185">Reference proteome</keyword>
<feature type="transmembrane region" description="Helical" evidence="7">
    <location>
        <begin position="102"/>
        <end position="122"/>
    </location>
</feature>
<evidence type="ECO:0000256" key="2">
    <source>
        <dbReference type="ARBA" id="ARBA00008821"/>
    </source>
</evidence>
<evidence type="ECO:0000256" key="5">
    <source>
        <dbReference type="ARBA" id="ARBA00022989"/>
    </source>
</evidence>
<keyword evidence="6 7" id="KW-0472">Membrane</keyword>
<feature type="transmembrane region" description="Helical" evidence="7">
    <location>
        <begin position="311"/>
        <end position="331"/>
    </location>
</feature>
<dbReference type="PANTHER" id="PTHR42810:SF1">
    <property type="entry name" value="PURINE PERMEASE YWDJ-RELATED"/>
    <property type="match status" value="1"/>
</dbReference>
<dbReference type="Pfam" id="PF00860">
    <property type="entry name" value="Xan_ur_permease"/>
    <property type="match status" value="1"/>
</dbReference>
<dbReference type="InterPro" id="IPR006043">
    <property type="entry name" value="NCS2"/>
</dbReference>
<evidence type="ECO:0000313" key="9">
    <source>
        <dbReference type="Proteomes" id="UP000078532"/>
    </source>
</evidence>
<feature type="transmembrane region" description="Helical" evidence="7">
    <location>
        <begin position="162"/>
        <end position="179"/>
    </location>
</feature>
<feature type="transmembrane region" description="Helical" evidence="7">
    <location>
        <begin position="134"/>
        <end position="156"/>
    </location>
</feature>
<sequence length="431" mass="46358">MEKITFKYGLDDTPPIMECILLGLQWLAIVVPIVIIIGKVVSGLHFDNPTDQIIYIQKLFFISGASMLVQVLWGHRLPLIMGPATVLLVGVVASRGSNFNAVYSAVIIGGVILSALSVTGLFGHLKKLFTPRVIATILIMIAFTLTPMILGLITTTTGKANALPNLLFALVFVLLLFIANKRLTGIWKATLIIWSIIVGTIFYYFLFPQSVGAGGGEGFPVSAAFLTKSYVHLAIEPGILISFLICFMALSINDLGSIQSLAELIQPDHMEKRITRGISITGLFNVISGFLGIIGPVNFSLSPGVIASTGIASRFTLIPAAFGLLLLSFLPKAIGFLGSVPPVVIGTSLIYIMCSQIAAGLQTAFNSMPGFKFEYGLVMGLPMMLSIIISFLPGDVLSMFPALLRPVIGNGFVVGVLSVFFMEHIIYRERV</sequence>
<evidence type="ECO:0000256" key="7">
    <source>
        <dbReference type="SAM" id="Phobius"/>
    </source>
</evidence>
<comment type="subcellular location">
    <subcellularLocation>
        <location evidence="1">Membrane</location>
        <topology evidence="1">Multi-pass membrane protein</topology>
    </subcellularLocation>
</comment>
<dbReference type="AlphaFoldDB" id="A0A1B7LAE6"/>
<accession>A0A1B7LAE6</accession>
<dbReference type="NCBIfam" id="NF037981">
    <property type="entry name" value="NCS2_1"/>
    <property type="match status" value="1"/>
</dbReference>
<feature type="transmembrane region" description="Helical" evidence="7">
    <location>
        <begin position="20"/>
        <end position="41"/>
    </location>
</feature>
<reference evidence="8 9" key="1">
    <citation type="submission" date="2016-04" db="EMBL/GenBank/DDBJ databases">
        <authorList>
            <person name="Evans L.H."/>
            <person name="Alamgir A."/>
            <person name="Owens N."/>
            <person name="Weber N.D."/>
            <person name="Virtaneva K."/>
            <person name="Barbian K."/>
            <person name="Babar A."/>
            <person name="Rosenke K."/>
        </authorList>
    </citation>
    <scope>NUCLEOTIDE SEQUENCE [LARGE SCALE GENOMIC DNA]</scope>
    <source>
        <strain evidence="8 9">LMa1</strain>
    </source>
</reference>
<feature type="transmembrane region" description="Helical" evidence="7">
    <location>
        <begin position="377"/>
        <end position="400"/>
    </location>
</feature>
<keyword evidence="5 7" id="KW-1133">Transmembrane helix</keyword>
<feature type="transmembrane region" description="Helical" evidence="7">
    <location>
        <begin position="238"/>
        <end position="256"/>
    </location>
</feature>
<evidence type="ECO:0000256" key="4">
    <source>
        <dbReference type="ARBA" id="ARBA00022692"/>
    </source>
</evidence>
<dbReference type="GO" id="GO:0005886">
    <property type="term" value="C:plasma membrane"/>
    <property type="evidence" value="ECO:0007669"/>
    <property type="project" value="TreeGrafter"/>
</dbReference>
<feature type="transmembrane region" description="Helical" evidence="7">
    <location>
        <begin position="407"/>
        <end position="427"/>
    </location>
</feature>
<comment type="similarity">
    <text evidence="2">Belongs to the nucleobase:cation symporter-2 (NCS2) (TC 2.A.40) family.</text>
</comment>
<feature type="transmembrane region" description="Helical" evidence="7">
    <location>
        <begin position="343"/>
        <end position="365"/>
    </location>
</feature>
<dbReference type="PANTHER" id="PTHR42810">
    <property type="entry name" value="PURINE PERMEASE C1399.01C-RELATED"/>
    <property type="match status" value="1"/>
</dbReference>
<dbReference type="OrthoDB" id="9805749at2"/>
<evidence type="ECO:0000256" key="1">
    <source>
        <dbReference type="ARBA" id="ARBA00004141"/>
    </source>
</evidence>
<feature type="transmembrane region" description="Helical" evidence="7">
    <location>
        <begin position="186"/>
        <end position="206"/>
    </location>
</feature>
<evidence type="ECO:0000313" key="8">
    <source>
        <dbReference type="EMBL" id="OAT79287.1"/>
    </source>
</evidence>
<keyword evidence="4 7" id="KW-0812">Transmembrane</keyword>
<keyword evidence="3" id="KW-0813">Transport</keyword>
<proteinExistence type="inferred from homology"/>
<dbReference type="EMBL" id="LYVF01000204">
    <property type="protein sequence ID" value="OAT79287.1"/>
    <property type="molecule type" value="Genomic_DNA"/>
</dbReference>
<dbReference type="Proteomes" id="UP000078532">
    <property type="component" value="Unassembled WGS sequence"/>
</dbReference>
<feature type="transmembrane region" description="Helical" evidence="7">
    <location>
        <begin position="79"/>
        <end position="96"/>
    </location>
</feature>
<feature type="transmembrane region" description="Helical" evidence="7">
    <location>
        <begin position="277"/>
        <end position="299"/>
    </location>
</feature>
<comment type="caution">
    <text evidence="8">The sequence shown here is derived from an EMBL/GenBank/DDBJ whole genome shotgun (WGS) entry which is preliminary data.</text>
</comment>
<dbReference type="STRING" id="1838280.A6M21_16400"/>
<evidence type="ECO:0000256" key="6">
    <source>
        <dbReference type="ARBA" id="ARBA00023136"/>
    </source>
</evidence>
<protein>
    <submittedName>
        <fullName evidence="8">Xanthine permease</fullName>
    </submittedName>
</protein>
<name>A0A1B7LAE6_9FIRM</name>
<gene>
    <name evidence="8" type="ORF">A6M21_16400</name>
</gene>
<dbReference type="GO" id="GO:0042907">
    <property type="term" value="F:xanthine transmembrane transporter activity"/>
    <property type="evidence" value="ECO:0007669"/>
    <property type="project" value="TreeGrafter"/>
</dbReference>